<feature type="domain" description="Ribose-phosphate pyrophosphokinase N-terminal" evidence="10">
    <location>
        <begin position="12"/>
        <end position="128"/>
    </location>
</feature>
<dbReference type="GO" id="GO:0005737">
    <property type="term" value="C:cytoplasm"/>
    <property type="evidence" value="ECO:0007669"/>
    <property type="project" value="UniProtKB-SubCell"/>
</dbReference>
<dbReference type="NCBIfam" id="NF002844">
    <property type="entry name" value="PRK03092.1"/>
    <property type="match status" value="1"/>
</dbReference>
<dbReference type="GO" id="GO:0006015">
    <property type="term" value="P:5-phosphoribose 1-diphosphate biosynthetic process"/>
    <property type="evidence" value="ECO:0007669"/>
    <property type="project" value="UniProtKB-UniRule"/>
</dbReference>
<dbReference type="GO" id="GO:0006164">
    <property type="term" value="P:purine nucleotide biosynthetic process"/>
    <property type="evidence" value="ECO:0007669"/>
    <property type="project" value="TreeGrafter"/>
</dbReference>
<comment type="function">
    <text evidence="9">Involved in the biosynthesis of the central metabolite phospho-alpha-D-ribosyl-1-pyrophosphate (PRPP) via the transfer of pyrophosphoryl group from ATP to 1-hydroxyl of ribose-5-phosphate (Rib-5-P).</text>
</comment>
<name>A0A365H5N4_9ACTN</name>
<dbReference type="Pfam" id="PF13793">
    <property type="entry name" value="Pribosyltran_N"/>
    <property type="match status" value="1"/>
</dbReference>
<dbReference type="Gene3D" id="3.40.50.2020">
    <property type="match status" value="2"/>
</dbReference>
<dbReference type="PROSITE" id="PS00114">
    <property type="entry name" value="PRPP_SYNTHASE"/>
    <property type="match status" value="1"/>
</dbReference>
<dbReference type="PANTHER" id="PTHR10210:SF41">
    <property type="entry name" value="RIBOSE-PHOSPHATE PYROPHOSPHOKINASE 1, CHLOROPLASTIC"/>
    <property type="match status" value="1"/>
</dbReference>
<dbReference type="SUPFAM" id="SSF53271">
    <property type="entry name" value="PRTase-like"/>
    <property type="match status" value="1"/>
</dbReference>
<dbReference type="GO" id="GO:0002189">
    <property type="term" value="C:ribose phosphate diphosphokinase complex"/>
    <property type="evidence" value="ECO:0007669"/>
    <property type="project" value="TreeGrafter"/>
</dbReference>
<dbReference type="NCBIfam" id="TIGR01251">
    <property type="entry name" value="ribP_PPkin"/>
    <property type="match status" value="1"/>
</dbReference>
<keyword evidence="3 9" id="KW-0545">Nucleotide biosynthesis</keyword>
<keyword evidence="2 9" id="KW-0479">Metal-binding</keyword>
<dbReference type="InterPro" id="IPR005946">
    <property type="entry name" value="Rib-P_diPkinase"/>
</dbReference>
<gene>
    <name evidence="9" type="primary">prs</name>
    <name evidence="11" type="ORF">DPM19_15170</name>
</gene>
<dbReference type="GO" id="GO:0000287">
    <property type="term" value="F:magnesium ion binding"/>
    <property type="evidence" value="ECO:0007669"/>
    <property type="project" value="UniProtKB-UniRule"/>
</dbReference>
<evidence type="ECO:0000256" key="5">
    <source>
        <dbReference type="ARBA" id="ARBA00022777"/>
    </source>
</evidence>
<evidence type="ECO:0000256" key="4">
    <source>
        <dbReference type="ARBA" id="ARBA00022741"/>
    </source>
</evidence>
<feature type="binding site" evidence="9">
    <location>
        <position position="203"/>
    </location>
    <ligand>
        <name>D-ribose 5-phosphate</name>
        <dbReference type="ChEBI" id="CHEBI:78346"/>
    </ligand>
</feature>
<feature type="binding site" evidence="9">
    <location>
        <begin position="45"/>
        <end position="47"/>
    </location>
    <ligand>
        <name>ATP</name>
        <dbReference type="ChEBI" id="CHEBI:30616"/>
    </ligand>
</feature>
<dbReference type="CDD" id="cd06223">
    <property type="entry name" value="PRTases_typeI"/>
    <property type="match status" value="1"/>
</dbReference>
<evidence type="ECO:0000256" key="6">
    <source>
        <dbReference type="ARBA" id="ARBA00022840"/>
    </source>
</evidence>
<dbReference type="EMBL" id="QLYX01000006">
    <property type="protein sequence ID" value="RAY14312.1"/>
    <property type="molecule type" value="Genomic_DNA"/>
</dbReference>
<dbReference type="PANTHER" id="PTHR10210">
    <property type="entry name" value="RIBOSE-PHOSPHATE DIPHOSPHOKINASE FAMILY MEMBER"/>
    <property type="match status" value="1"/>
</dbReference>
<keyword evidence="4 9" id="KW-0547">Nucleotide-binding</keyword>
<dbReference type="NCBIfam" id="NF002320">
    <property type="entry name" value="PRK01259.1"/>
    <property type="match status" value="1"/>
</dbReference>
<keyword evidence="1 9" id="KW-0808">Transferase</keyword>
<feature type="binding site" evidence="9">
    <location>
        <position position="178"/>
    </location>
    <ligand>
        <name>Mg(2+)</name>
        <dbReference type="ChEBI" id="CHEBI:18420"/>
    </ligand>
</feature>
<evidence type="ECO:0000313" key="11">
    <source>
        <dbReference type="EMBL" id="RAY14312.1"/>
    </source>
</evidence>
<dbReference type="AlphaFoldDB" id="A0A365H5N4"/>
<dbReference type="FunFam" id="3.40.50.2020:FF:000007">
    <property type="entry name" value="Ribose-phosphate pyrophosphokinase"/>
    <property type="match status" value="1"/>
</dbReference>
<evidence type="ECO:0000313" key="12">
    <source>
        <dbReference type="Proteomes" id="UP000251891"/>
    </source>
</evidence>
<dbReference type="SMART" id="SM01400">
    <property type="entry name" value="Pribosyltran_N"/>
    <property type="match status" value="1"/>
</dbReference>
<dbReference type="GO" id="GO:0009156">
    <property type="term" value="P:ribonucleoside monophosphate biosynthetic process"/>
    <property type="evidence" value="ECO:0007669"/>
    <property type="project" value="InterPro"/>
</dbReference>
<keyword evidence="7 9" id="KW-0460">Magnesium</keyword>
<evidence type="ECO:0000256" key="9">
    <source>
        <dbReference type="HAMAP-Rule" id="MF_00583"/>
    </source>
</evidence>
<comment type="cofactor">
    <cofactor evidence="9">
        <name>Mg(2+)</name>
        <dbReference type="ChEBI" id="CHEBI:18420"/>
    </cofactor>
    <text evidence="9">Binds 2 Mg(2+) ions per subunit.</text>
</comment>
<dbReference type="InterPro" id="IPR000842">
    <property type="entry name" value="PRib_PP_synth_CS"/>
</dbReference>
<protein>
    <recommendedName>
        <fullName evidence="9">Ribose-phosphate pyrophosphokinase</fullName>
        <shortName evidence="9">RPPK</shortName>
        <ecNumber evidence="9">2.7.6.1</ecNumber>
    </recommendedName>
    <alternativeName>
        <fullName evidence="9">5-phospho-D-ribosyl alpha-1-diphosphate synthase</fullName>
    </alternativeName>
    <alternativeName>
        <fullName evidence="9">Phosphoribosyl diphosphate synthase</fullName>
    </alternativeName>
    <alternativeName>
        <fullName evidence="9">Phosphoribosyl pyrophosphate synthase</fullName>
        <shortName evidence="9">P-Rib-PP synthase</shortName>
        <shortName evidence="9">PRPP synthase</shortName>
        <shortName evidence="9">PRPPase</shortName>
    </alternativeName>
</protein>
<evidence type="ECO:0000256" key="2">
    <source>
        <dbReference type="ARBA" id="ARBA00022723"/>
    </source>
</evidence>
<dbReference type="Pfam" id="PF14572">
    <property type="entry name" value="Pribosyl_synth"/>
    <property type="match status" value="1"/>
</dbReference>
<keyword evidence="5 9" id="KW-0418">Kinase</keyword>
<comment type="subcellular location">
    <subcellularLocation>
        <location evidence="9">Cytoplasm</location>
    </subcellularLocation>
</comment>
<dbReference type="GO" id="GO:0005524">
    <property type="term" value="F:ATP binding"/>
    <property type="evidence" value="ECO:0007669"/>
    <property type="project" value="UniProtKB-KW"/>
</dbReference>
<feature type="binding site" evidence="9">
    <location>
        <begin position="104"/>
        <end position="105"/>
    </location>
    <ligand>
        <name>ATP</name>
        <dbReference type="ChEBI" id="CHEBI:30616"/>
    </ligand>
</feature>
<keyword evidence="6 9" id="KW-0067">ATP-binding</keyword>
<feature type="binding site" evidence="9">
    <location>
        <position position="229"/>
    </location>
    <ligand>
        <name>D-ribose 5-phosphate</name>
        <dbReference type="ChEBI" id="CHEBI:78346"/>
    </ligand>
</feature>
<dbReference type="GO" id="GO:0004749">
    <property type="term" value="F:ribose phosphate diphosphokinase activity"/>
    <property type="evidence" value="ECO:0007669"/>
    <property type="project" value="UniProtKB-UniRule"/>
</dbReference>
<comment type="catalytic activity">
    <reaction evidence="8 9">
        <text>D-ribose 5-phosphate + ATP = 5-phospho-alpha-D-ribose 1-diphosphate + AMP + H(+)</text>
        <dbReference type="Rhea" id="RHEA:15609"/>
        <dbReference type="ChEBI" id="CHEBI:15378"/>
        <dbReference type="ChEBI" id="CHEBI:30616"/>
        <dbReference type="ChEBI" id="CHEBI:58017"/>
        <dbReference type="ChEBI" id="CHEBI:78346"/>
        <dbReference type="ChEBI" id="CHEBI:456215"/>
        <dbReference type="EC" id="2.7.6.1"/>
    </reaction>
</comment>
<feature type="binding site" evidence="9">
    <location>
        <position position="138"/>
    </location>
    <ligand>
        <name>Mg(2+)</name>
        <dbReference type="ChEBI" id="CHEBI:18420"/>
    </ligand>
</feature>
<comment type="caution">
    <text evidence="11">The sequence shown here is derived from an EMBL/GenBank/DDBJ whole genome shotgun (WGS) entry which is preliminary data.</text>
</comment>
<proteinExistence type="inferred from homology"/>
<dbReference type="Proteomes" id="UP000251891">
    <property type="component" value="Unassembled WGS sequence"/>
</dbReference>
<dbReference type="InterPro" id="IPR029099">
    <property type="entry name" value="Pribosyltran_N"/>
</dbReference>
<keyword evidence="12" id="KW-1185">Reference proteome</keyword>
<comment type="subunit">
    <text evidence="9">Homohexamer.</text>
</comment>
<dbReference type="HAMAP" id="MF_00583_B">
    <property type="entry name" value="RibP_PPkinase_B"/>
    <property type="match status" value="1"/>
</dbReference>
<dbReference type="UniPathway" id="UPA00087">
    <property type="reaction ID" value="UER00172"/>
</dbReference>
<dbReference type="EC" id="2.7.6.1" evidence="9"/>
<dbReference type="InterPro" id="IPR029057">
    <property type="entry name" value="PRTase-like"/>
</dbReference>
<dbReference type="OrthoDB" id="9777067at2"/>
<dbReference type="RefSeq" id="WP_111867905.1">
    <property type="nucleotide sequence ID" value="NZ_QLYX01000006.1"/>
</dbReference>
<sequence length="325" mass="35232">MSGIITSGQKKLMLFAGRAHPDLAKEIAKNIGTELVPTAAYDFANGETFVRFLESVRGSDAFVIQSHTAPINQWIMEQLIMCDALKRASAQRITVVAPFFGYARQDKKHRGREPISARLVADLFKTAGADRLITVDLHTAQIQGFFDGPVDHLFALDLLADHVEQRLDTSQVTVVAPDAGRVRVAERWTDRLGCPLAIIHKRRDPEVANEVKMFEVVGDVAGRTCVIVDDMIDTGGTIVKAADALFEQGATKVVATATHGVLSGPAVDRLKNSRISEVILTNTLPIAEDKQFDKLTVLSIAPLIGRAISEVFSDGSVTSLFGGQS</sequence>
<evidence type="ECO:0000259" key="10">
    <source>
        <dbReference type="Pfam" id="PF13793"/>
    </source>
</evidence>
<dbReference type="InterPro" id="IPR000836">
    <property type="entry name" value="PRTase_dom"/>
</dbReference>
<accession>A0A365H5N4</accession>
<evidence type="ECO:0000256" key="1">
    <source>
        <dbReference type="ARBA" id="ARBA00022679"/>
    </source>
</evidence>
<comment type="pathway">
    <text evidence="9">Metabolic intermediate biosynthesis; 5-phospho-alpha-D-ribose 1-diphosphate biosynthesis; 5-phospho-alpha-D-ribose 1-diphosphate from D-ribose 5-phosphate (route I): step 1/1.</text>
</comment>
<feature type="active site" evidence="9">
    <location>
        <position position="201"/>
    </location>
</feature>
<feature type="binding site" evidence="9">
    <location>
        <begin position="233"/>
        <end position="237"/>
    </location>
    <ligand>
        <name>D-ribose 5-phosphate</name>
        <dbReference type="ChEBI" id="CHEBI:78346"/>
    </ligand>
</feature>
<evidence type="ECO:0000256" key="8">
    <source>
        <dbReference type="ARBA" id="ARBA00049535"/>
    </source>
</evidence>
<reference evidence="11 12" key="1">
    <citation type="submission" date="2018-06" db="EMBL/GenBank/DDBJ databases">
        <title>Actinomadura craniellae sp. nov. isolated from marine sponge Craniella sp.</title>
        <authorList>
            <person name="Li L."/>
            <person name="Xu Q.H."/>
            <person name="Lin H.W."/>
            <person name="Lu Y.H."/>
        </authorList>
    </citation>
    <scope>NUCLEOTIDE SEQUENCE [LARGE SCALE GENOMIC DNA]</scope>
    <source>
        <strain evidence="11 12">LHW63021</strain>
    </source>
</reference>
<evidence type="ECO:0000256" key="3">
    <source>
        <dbReference type="ARBA" id="ARBA00022727"/>
    </source>
</evidence>
<comment type="similarity">
    <text evidence="9">Belongs to the ribose-phosphate pyrophosphokinase family. Class I subfamily.</text>
</comment>
<evidence type="ECO:0000256" key="7">
    <source>
        <dbReference type="ARBA" id="ARBA00022842"/>
    </source>
</evidence>
<keyword evidence="9" id="KW-0963">Cytoplasm</keyword>
<organism evidence="11 12">
    <name type="scientific">Actinomadura craniellae</name>
    <dbReference type="NCBI Taxonomy" id="2231787"/>
    <lineage>
        <taxon>Bacteria</taxon>
        <taxon>Bacillati</taxon>
        <taxon>Actinomycetota</taxon>
        <taxon>Actinomycetes</taxon>
        <taxon>Streptosporangiales</taxon>
        <taxon>Thermomonosporaceae</taxon>
        <taxon>Actinomadura</taxon>
    </lineage>
</organism>
<dbReference type="GO" id="GO:0016301">
    <property type="term" value="F:kinase activity"/>
    <property type="evidence" value="ECO:0007669"/>
    <property type="project" value="UniProtKB-KW"/>
</dbReference>
<dbReference type="InterPro" id="IPR037515">
    <property type="entry name" value="Rib-P_diPkinase_bac"/>
</dbReference>